<name>A0AAX4JGZ8_9CAUD</name>
<dbReference type="Proteomes" id="UP001432380">
    <property type="component" value="Segment"/>
</dbReference>
<evidence type="ECO:0000313" key="2">
    <source>
        <dbReference type="Proteomes" id="UP001432380"/>
    </source>
</evidence>
<evidence type="ECO:0000313" key="1">
    <source>
        <dbReference type="EMBL" id="WVK89935.1"/>
    </source>
</evidence>
<proteinExistence type="predicted"/>
<protein>
    <submittedName>
        <fullName evidence="1">Uncharacterized protein</fullName>
    </submittedName>
</protein>
<reference evidence="1" key="1">
    <citation type="submission" date="2024-01" db="EMBL/GenBank/DDBJ databases">
        <authorList>
            <person name="Zhu Q."/>
        </authorList>
    </citation>
    <scope>NUCLEOTIDE SEQUENCE</scope>
</reference>
<dbReference type="EMBL" id="PP079243">
    <property type="protein sequence ID" value="WVK89935.1"/>
    <property type="molecule type" value="Genomic_DNA"/>
</dbReference>
<organism evidence="1 2">
    <name type="scientific">Burkholderia phage vB_BpP_HN02</name>
    <dbReference type="NCBI Taxonomy" id="3116925"/>
    <lineage>
        <taxon>Viruses</taxon>
        <taxon>Duplodnaviria</taxon>
        <taxon>Heunggongvirae</taxon>
        <taxon>Uroviricota</taxon>
        <taxon>Caudoviricetes</taxon>
        <taxon>Schitoviridae</taxon>
    </lineage>
</organism>
<sequence length="67" mass="7458">MTVVFIDNGAEIVSETYALRTGIGRKVMEGDEQACRNRAKEIQATAGMKPMLKLVKIVTMEQELETL</sequence>
<accession>A0AAX4JGZ8</accession>